<dbReference type="RefSeq" id="WP_074522080.1">
    <property type="nucleotide sequence ID" value="NZ_FNHZ01000007.1"/>
</dbReference>
<dbReference type="EMBL" id="FNHZ01000007">
    <property type="protein sequence ID" value="SDN17591.1"/>
    <property type="molecule type" value="Genomic_DNA"/>
</dbReference>
<reference evidence="2" key="1">
    <citation type="submission" date="2016-10" db="EMBL/GenBank/DDBJ databases">
        <authorList>
            <person name="Varghese N."/>
            <person name="Submissions S."/>
        </authorList>
    </citation>
    <scope>NUCLEOTIDE SEQUENCE [LARGE SCALE GENOMIC DNA]</scope>
    <source>
        <strain evidence="2">M83</strain>
    </source>
</reference>
<dbReference type="InterPro" id="IPR013367">
    <property type="entry name" value="Flagellar_put"/>
</dbReference>
<keyword evidence="1" id="KW-0966">Cell projection</keyword>
<sequence length="140" mass="15342">MNNIVNGNINSIEAMTDAVLKSTKQTSKTNEYSGPSFKEIFNSKASIDSVISNSSIGQVKFSKHANQRLEERDINLSDEQLNRLEEGTQKAISKGIKESLVLVDNLAFIVNTTNKTVVTAMDSQSNEENVYTNIDGAVVI</sequence>
<dbReference type="Proteomes" id="UP000187651">
    <property type="component" value="Unassembled WGS sequence"/>
</dbReference>
<protein>
    <submittedName>
        <fullName evidence="1">Flagellar operon protein</fullName>
    </submittedName>
</protein>
<name>A0A1G9Z9U5_9FIRM</name>
<evidence type="ECO:0000313" key="2">
    <source>
        <dbReference type="Proteomes" id="UP000187651"/>
    </source>
</evidence>
<proteinExistence type="predicted"/>
<organism evidence="1 2">
    <name type="scientific">Lachnospira pectinoschiza</name>
    <dbReference type="NCBI Taxonomy" id="28052"/>
    <lineage>
        <taxon>Bacteria</taxon>
        <taxon>Bacillati</taxon>
        <taxon>Bacillota</taxon>
        <taxon>Clostridia</taxon>
        <taxon>Lachnospirales</taxon>
        <taxon>Lachnospiraceae</taxon>
        <taxon>Lachnospira</taxon>
    </lineage>
</organism>
<dbReference type="Pfam" id="PF12611">
    <property type="entry name" value="Flagellar_put"/>
    <property type="match status" value="1"/>
</dbReference>
<dbReference type="AlphaFoldDB" id="A0A1G9Z9U5"/>
<accession>A0A1G9Z9U5</accession>
<keyword evidence="2" id="KW-1185">Reference proteome</keyword>
<dbReference type="NCBIfam" id="TIGR02530">
    <property type="entry name" value="flg_new"/>
    <property type="match status" value="1"/>
</dbReference>
<evidence type="ECO:0000313" key="1">
    <source>
        <dbReference type="EMBL" id="SDN17591.1"/>
    </source>
</evidence>
<gene>
    <name evidence="1" type="ORF">SAMN05216544_2076</name>
</gene>
<keyword evidence="1" id="KW-0282">Flagellum</keyword>
<dbReference type="OrthoDB" id="165650at2"/>
<keyword evidence="1" id="KW-0969">Cilium</keyword>